<proteinExistence type="predicted"/>
<name>A0ACC2KS87_PERAE</name>
<comment type="caution">
    <text evidence="1">The sequence shown here is derived from an EMBL/GenBank/DDBJ whole genome shotgun (WGS) entry which is preliminary data.</text>
</comment>
<evidence type="ECO:0000313" key="2">
    <source>
        <dbReference type="Proteomes" id="UP001234297"/>
    </source>
</evidence>
<keyword evidence="2" id="KW-1185">Reference proteome</keyword>
<accession>A0ACC2KS87</accession>
<reference evidence="1 2" key="1">
    <citation type="journal article" date="2022" name="Hortic Res">
        <title>A haplotype resolved chromosomal level avocado genome allows analysis of novel avocado genes.</title>
        <authorList>
            <person name="Nath O."/>
            <person name="Fletcher S.J."/>
            <person name="Hayward A."/>
            <person name="Shaw L.M."/>
            <person name="Masouleh A.K."/>
            <person name="Furtado A."/>
            <person name="Henry R.J."/>
            <person name="Mitter N."/>
        </authorList>
    </citation>
    <scope>NUCLEOTIDE SEQUENCE [LARGE SCALE GENOMIC DNA]</scope>
    <source>
        <strain evidence="2">cv. Hass</strain>
    </source>
</reference>
<sequence>MSGGVGPLGDIHIPEEEEAAAEREPLNSSTKKTQDPNLQHKHRFFTFQQLNALAIVVVFSASGMVAMEDFAFALFSFFYIFFMSRIAFPPQNSSHPPPPFGKKNRILALYNLIGVLIGLFLPIAYIFEGIHEGDKEGIKAAAPHVFLLASQIFIEGVVSSRRFSLPMRAFVLVYFNTKRILTIAEWVRIEISKVDEEFGSVRRLHVGRGLAIVNMGFWFFNLFGFFLPFYLPRTMKSYYGYKAKD</sequence>
<dbReference type="EMBL" id="CM056819">
    <property type="protein sequence ID" value="KAJ8623848.1"/>
    <property type="molecule type" value="Genomic_DNA"/>
</dbReference>
<dbReference type="Proteomes" id="UP001234297">
    <property type="component" value="Chromosome 11"/>
</dbReference>
<protein>
    <submittedName>
        <fullName evidence="1">Uncharacterized protein</fullName>
    </submittedName>
</protein>
<gene>
    <name evidence="1" type="ORF">MRB53_032378</name>
</gene>
<evidence type="ECO:0000313" key="1">
    <source>
        <dbReference type="EMBL" id="KAJ8623848.1"/>
    </source>
</evidence>
<organism evidence="1 2">
    <name type="scientific">Persea americana</name>
    <name type="common">Avocado</name>
    <dbReference type="NCBI Taxonomy" id="3435"/>
    <lineage>
        <taxon>Eukaryota</taxon>
        <taxon>Viridiplantae</taxon>
        <taxon>Streptophyta</taxon>
        <taxon>Embryophyta</taxon>
        <taxon>Tracheophyta</taxon>
        <taxon>Spermatophyta</taxon>
        <taxon>Magnoliopsida</taxon>
        <taxon>Magnoliidae</taxon>
        <taxon>Laurales</taxon>
        <taxon>Lauraceae</taxon>
        <taxon>Persea</taxon>
    </lineage>
</organism>